<accession>A0ABX3YDU0</accession>
<gene>
    <name evidence="2" type="ORF">OQI_29320</name>
</gene>
<dbReference type="Proteomes" id="UP000194266">
    <property type="component" value="Unassembled WGS sequence"/>
</dbReference>
<feature type="non-terminal residue" evidence="2">
    <location>
        <position position="67"/>
    </location>
</feature>
<evidence type="ECO:0000256" key="1">
    <source>
        <dbReference type="SAM" id="MobiDB-lite"/>
    </source>
</evidence>
<protein>
    <submittedName>
        <fullName evidence="2">Uncharacterized protein</fullName>
    </submittedName>
</protein>
<proteinExistence type="predicted"/>
<name>A0ABX3YDU0_9ACTN</name>
<evidence type="ECO:0000313" key="2">
    <source>
        <dbReference type="EMBL" id="OSZ57064.1"/>
    </source>
</evidence>
<organism evidence="2 3">
    <name type="scientific">Streptomyces pharetrae CZA14</name>
    <dbReference type="NCBI Taxonomy" id="1144883"/>
    <lineage>
        <taxon>Bacteria</taxon>
        <taxon>Bacillati</taxon>
        <taxon>Actinomycetota</taxon>
        <taxon>Actinomycetes</taxon>
        <taxon>Kitasatosporales</taxon>
        <taxon>Streptomycetaceae</taxon>
        <taxon>Streptomyces</taxon>
    </lineage>
</organism>
<dbReference type="EMBL" id="MRYD01000225">
    <property type="protein sequence ID" value="OSZ57064.1"/>
    <property type="molecule type" value="Genomic_DNA"/>
</dbReference>
<comment type="caution">
    <text evidence="2">The sequence shown here is derived from an EMBL/GenBank/DDBJ whole genome shotgun (WGS) entry which is preliminary data.</text>
</comment>
<feature type="compositionally biased region" description="Basic residues" evidence="1">
    <location>
        <begin position="32"/>
        <end position="51"/>
    </location>
</feature>
<sequence length="67" mass="7837">MRVPAAVVGGRCETRQSRQRDPSEEGEDAHHPFRRRRPELGRRRHPRHRGRRLLLRRSLRLALPAGG</sequence>
<feature type="region of interest" description="Disordered" evidence="1">
    <location>
        <begin position="1"/>
        <end position="51"/>
    </location>
</feature>
<keyword evidence="3" id="KW-1185">Reference proteome</keyword>
<feature type="compositionally biased region" description="Basic and acidic residues" evidence="1">
    <location>
        <begin position="12"/>
        <end position="31"/>
    </location>
</feature>
<reference evidence="2 3" key="1">
    <citation type="submission" date="2016-12" db="EMBL/GenBank/DDBJ databases">
        <title>Genome Mining:The Detection of Biosynthetic Gene Clusters to Aid in the Expression of Curamycin A produced by Streptomyces sp. strain CZA14.</title>
        <authorList>
            <person name="Durrell K.A."/>
            <person name="Kirby B.M."/>
            <person name="Khan W."/>
            <person name="Mthethwa T."/>
            <person name="Le Roes-Hill M."/>
        </authorList>
    </citation>
    <scope>NUCLEOTIDE SEQUENCE [LARGE SCALE GENOMIC DNA]</scope>
    <source>
        <strain evidence="2 3">CZA14</strain>
    </source>
</reference>
<evidence type="ECO:0000313" key="3">
    <source>
        <dbReference type="Proteomes" id="UP000194266"/>
    </source>
</evidence>